<dbReference type="PANTHER" id="PTHR21198">
    <property type="entry name" value="GLUTAMATE RACEMASE"/>
    <property type="match status" value="1"/>
</dbReference>
<dbReference type="NCBIfam" id="TIGR00067">
    <property type="entry name" value="glut_race"/>
    <property type="match status" value="1"/>
</dbReference>
<keyword evidence="4 7" id="KW-0573">Peptidoglycan synthesis</keyword>
<feature type="binding site" evidence="7">
    <location>
        <begin position="42"/>
        <end position="43"/>
    </location>
    <ligand>
        <name>substrate</name>
    </ligand>
</feature>
<evidence type="ECO:0000256" key="6">
    <source>
        <dbReference type="ARBA" id="ARBA00023316"/>
    </source>
</evidence>
<feature type="active site" description="Proton donor/acceptor" evidence="7">
    <location>
        <position position="186"/>
    </location>
</feature>
<name>A0ABR7IMT4_9CLOT</name>
<dbReference type="InterPro" id="IPR015942">
    <property type="entry name" value="Asp/Glu/hydantoin_racemase"/>
</dbReference>
<comment type="caution">
    <text evidence="7">Lacks conserved residue(s) required for the propagation of feature annotation.</text>
</comment>
<dbReference type="EMBL" id="JACOQK010000001">
    <property type="protein sequence ID" value="MBC5786446.1"/>
    <property type="molecule type" value="Genomic_DNA"/>
</dbReference>
<evidence type="ECO:0000313" key="9">
    <source>
        <dbReference type="Proteomes" id="UP000649151"/>
    </source>
</evidence>
<feature type="binding site" evidence="7">
    <location>
        <begin position="187"/>
        <end position="188"/>
    </location>
    <ligand>
        <name>substrate</name>
    </ligand>
</feature>
<evidence type="ECO:0000313" key="8">
    <source>
        <dbReference type="EMBL" id="MBC5786446.1"/>
    </source>
</evidence>
<feature type="active site" description="Proton donor/acceptor" evidence="7">
    <location>
        <position position="73"/>
    </location>
</feature>
<dbReference type="Gene3D" id="3.40.50.1860">
    <property type="match status" value="2"/>
</dbReference>
<keyword evidence="6 7" id="KW-0961">Cell wall biogenesis/degradation</keyword>
<evidence type="ECO:0000256" key="2">
    <source>
        <dbReference type="ARBA" id="ARBA00013090"/>
    </source>
</evidence>
<dbReference type="PROSITE" id="PS00924">
    <property type="entry name" value="ASP_GLU_RACEMASE_2"/>
    <property type="match status" value="1"/>
</dbReference>
<evidence type="ECO:0000256" key="5">
    <source>
        <dbReference type="ARBA" id="ARBA00023235"/>
    </source>
</evidence>
<dbReference type="SUPFAM" id="SSF53681">
    <property type="entry name" value="Aspartate/glutamate racemase"/>
    <property type="match status" value="2"/>
</dbReference>
<reference evidence="8 9" key="1">
    <citation type="submission" date="2020-08" db="EMBL/GenBank/DDBJ databases">
        <title>Genome public.</title>
        <authorList>
            <person name="Liu C."/>
            <person name="Sun Q."/>
        </authorList>
    </citation>
    <scope>NUCLEOTIDE SEQUENCE [LARGE SCALE GENOMIC DNA]</scope>
    <source>
        <strain evidence="8 9">NSJ-27</strain>
    </source>
</reference>
<dbReference type="Pfam" id="PF01177">
    <property type="entry name" value="Asp_Glu_race"/>
    <property type="match status" value="1"/>
</dbReference>
<dbReference type="GO" id="GO:0008881">
    <property type="term" value="F:glutamate racemase activity"/>
    <property type="evidence" value="ECO:0007669"/>
    <property type="project" value="UniProtKB-EC"/>
</dbReference>
<gene>
    <name evidence="7" type="primary">murI</name>
    <name evidence="8" type="ORF">H8Z77_00175</name>
</gene>
<comment type="pathway">
    <text evidence="7">Cell wall biogenesis; peptidoglycan biosynthesis.</text>
</comment>
<dbReference type="Proteomes" id="UP000649151">
    <property type="component" value="Unassembled WGS sequence"/>
</dbReference>
<comment type="catalytic activity">
    <reaction evidence="1 7">
        <text>L-glutamate = D-glutamate</text>
        <dbReference type="Rhea" id="RHEA:12813"/>
        <dbReference type="ChEBI" id="CHEBI:29985"/>
        <dbReference type="ChEBI" id="CHEBI:29986"/>
        <dbReference type="EC" id="5.1.1.3"/>
    </reaction>
</comment>
<evidence type="ECO:0000256" key="1">
    <source>
        <dbReference type="ARBA" id="ARBA00001602"/>
    </source>
</evidence>
<evidence type="ECO:0000256" key="7">
    <source>
        <dbReference type="HAMAP-Rule" id="MF_00258"/>
    </source>
</evidence>
<dbReference type="RefSeq" id="WP_069988080.1">
    <property type="nucleotide sequence ID" value="NZ_JACOQK010000001.1"/>
</dbReference>
<comment type="caution">
    <text evidence="8">The sequence shown here is derived from an EMBL/GenBank/DDBJ whole genome shotgun (WGS) entry which is preliminary data.</text>
</comment>
<comment type="similarity">
    <text evidence="7">Belongs to the aspartate/glutamate racemases family.</text>
</comment>
<protein>
    <recommendedName>
        <fullName evidence="2 7">Glutamate racemase</fullName>
        <ecNumber evidence="2 7">5.1.1.3</ecNumber>
    </recommendedName>
</protein>
<dbReference type="HAMAP" id="MF_00258">
    <property type="entry name" value="Glu_racemase"/>
    <property type="match status" value="1"/>
</dbReference>
<dbReference type="InterPro" id="IPR033134">
    <property type="entry name" value="Asp/Glu_racemase_AS_2"/>
</dbReference>
<dbReference type="InterPro" id="IPR001920">
    <property type="entry name" value="Asp/Glu_race"/>
</dbReference>
<keyword evidence="3 7" id="KW-0133">Cell shape</keyword>
<keyword evidence="5 7" id="KW-0413">Isomerase</keyword>
<evidence type="ECO:0000256" key="3">
    <source>
        <dbReference type="ARBA" id="ARBA00022960"/>
    </source>
</evidence>
<keyword evidence="9" id="KW-1185">Reference proteome</keyword>
<accession>A0ABR7IMT4</accession>
<proteinExistence type="inferred from homology"/>
<dbReference type="PANTHER" id="PTHR21198:SF2">
    <property type="entry name" value="GLUTAMATE RACEMASE"/>
    <property type="match status" value="1"/>
</dbReference>
<dbReference type="InterPro" id="IPR004391">
    <property type="entry name" value="Glu_race"/>
</dbReference>
<comment type="function">
    <text evidence="7">Provides the (R)-glutamate required for cell wall biosynthesis.</text>
</comment>
<evidence type="ECO:0000256" key="4">
    <source>
        <dbReference type="ARBA" id="ARBA00022984"/>
    </source>
</evidence>
<organism evidence="8 9">
    <name type="scientific">Clostridium facile</name>
    <dbReference type="NCBI Taxonomy" id="2763035"/>
    <lineage>
        <taxon>Bacteria</taxon>
        <taxon>Bacillati</taxon>
        <taxon>Bacillota</taxon>
        <taxon>Clostridia</taxon>
        <taxon>Eubacteriales</taxon>
        <taxon>Clostridiaceae</taxon>
        <taxon>Clostridium</taxon>
    </lineage>
</organism>
<sequence>MNQQPIGVFDSGLGGLTVVKELMKILPHENIVYFGDTGRVPYGTRGKETIIEYAKQDIQFLQHHQVKMIIAACGTVSAVLPKEYSSHLQQPYTGVVIPSAQAACAKTKTGHIGVLGTSATIRSGAYGKAIRTILPKAVVTGIACPLFVPLVENGYINRDNQVTRMVAEDYLKPIIGTDLDTLILGCTHFPIIKEIIGDILGKGVKLIDSGYETARTAAAMLSRENMLLNSEQPGNRSFYVSDSIETFTENATIFLNEEITGSVEHHVW</sequence>
<dbReference type="EC" id="5.1.1.3" evidence="2 7"/>
<feature type="binding site" evidence="7">
    <location>
        <begin position="10"/>
        <end position="11"/>
    </location>
    <ligand>
        <name>substrate</name>
    </ligand>
</feature>